<protein>
    <submittedName>
        <fullName evidence="1">Uncharacterized protein</fullName>
    </submittedName>
</protein>
<reference evidence="2" key="1">
    <citation type="submission" date="2014-04" db="EMBL/GenBank/DDBJ databases">
        <title>Evolutionary Origins and Diversification of the Mycorrhizal Mutualists.</title>
        <authorList>
            <consortium name="DOE Joint Genome Institute"/>
            <consortium name="Mycorrhizal Genomics Consortium"/>
            <person name="Kohler A."/>
            <person name="Kuo A."/>
            <person name="Nagy L.G."/>
            <person name="Floudas D."/>
            <person name="Copeland A."/>
            <person name="Barry K.W."/>
            <person name="Cichocki N."/>
            <person name="Veneault-Fourrey C."/>
            <person name="LaButti K."/>
            <person name="Lindquist E.A."/>
            <person name="Lipzen A."/>
            <person name="Lundell T."/>
            <person name="Morin E."/>
            <person name="Murat C."/>
            <person name="Riley R."/>
            <person name="Ohm R."/>
            <person name="Sun H."/>
            <person name="Tunlid A."/>
            <person name="Henrissat B."/>
            <person name="Grigoriev I.V."/>
            <person name="Hibbett D.S."/>
            <person name="Martin F."/>
        </authorList>
    </citation>
    <scope>NUCLEOTIDE SEQUENCE [LARGE SCALE GENOMIC DNA]</scope>
    <source>
        <strain evidence="2">FD-334 SS-4</strain>
    </source>
</reference>
<dbReference type="Proteomes" id="UP000054270">
    <property type="component" value="Unassembled WGS sequence"/>
</dbReference>
<dbReference type="AlphaFoldDB" id="A0A0D2L3G6"/>
<sequence>MKLRRTFVTHKTNNKPMSPAETVIISGAIRCDKESPPTPFHMLSGRLRLPDTASMPSSLHQSGNYPSAIEAPGMIPPYRPPSLIFAPIELRMLWTQPELFSPWRNAYHLNPAVWTFSARTFR</sequence>
<dbReference type="EMBL" id="KN817559">
    <property type="protein sequence ID" value="KJA21312.1"/>
    <property type="molecule type" value="Genomic_DNA"/>
</dbReference>
<organism evidence="1 2">
    <name type="scientific">Hypholoma sublateritium (strain FD-334 SS-4)</name>
    <dbReference type="NCBI Taxonomy" id="945553"/>
    <lineage>
        <taxon>Eukaryota</taxon>
        <taxon>Fungi</taxon>
        <taxon>Dikarya</taxon>
        <taxon>Basidiomycota</taxon>
        <taxon>Agaricomycotina</taxon>
        <taxon>Agaricomycetes</taxon>
        <taxon>Agaricomycetidae</taxon>
        <taxon>Agaricales</taxon>
        <taxon>Agaricineae</taxon>
        <taxon>Strophariaceae</taxon>
        <taxon>Hypholoma</taxon>
    </lineage>
</organism>
<accession>A0A0D2L3G6</accession>
<evidence type="ECO:0000313" key="2">
    <source>
        <dbReference type="Proteomes" id="UP000054270"/>
    </source>
</evidence>
<proteinExistence type="predicted"/>
<evidence type="ECO:0000313" key="1">
    <source>
        <dbReference type="EMBL" id="KJA21312.1"/>
    </source>
</evidence>
<gene>
    <name evidence="1" type="ORF">HYPSUDRAFT_42166</name>
</gene>
<keyword evidence="2" id="KW-1185">Reference proteome</keyword>
<name>A0A0D2L3G6_HYPSF</name>